<accession>A0ABQ0TSE4</accession>
<dbReference type="RefSeq" id="WP_236699961.1">
    <property type="nucleotide sequence ID" value="NZ_BJON01000015.1"/>
</dbReference>
<evidence type="ECO:0000259" key="6">
    <source>
        <dbReference type="Pfam" id="PF06271"/>
    </source>
</evidence>
<evidence type="ECO:0000313" key="7">
    <source>
        <dbReference type="EMBL" id="GED70332.1"/>
    </source>
</evidence>
<keyword evidence="8" id="KW-1185">Reference proteome</keyword>
<evidence type="ECO:0000256" key="4">
    <source>
        <dbReference type="ARBA" id="ARBA00023136"/>
    </source>
</evidence>
<evidence type="ECO:0000256" key="5">
    <source>
        <dbReference type="SAM" id="Phobius"/>
    </source>
</evidence>
<dbReference type="InterPro" id="IPR010432">
    <property type="entry name" value="RDD"/>
</dbReference>
<gene>
    <name evidence="7" type="ORF">BRE01_40340</name>
</gene>
<comment type="subcellular location">
    <subcellularLocation>
        <location evidence="1">Membrane</location>
        <topology evidence="1">Multi-pass membrane protein</topology>
    </subcellularLocation>
</comment>
<dbReference type="PANTHER" id="PTHR38480">
    <property type="entry name" value="SLR0254 PROTEIN"/>
    <property type="match status" value="1"/>
</dbReference>
<keyword evidence="2 5" id="KW-0812">Transmembrane</keyword>
<dbReference type="PANTHER" id="PTHR38480:SF1">
    <property type="entry name" value="SLR0254 PROTEIN"/>
    <property type="match status" value="1"/>
</dbReference>
<sequence>MPERRYIQENSSFIDREREGDEKGMNDWTQMNQATREASVVTPEHVMLRFQTAGVGSRATAQLIDMVLLFLVNITVFILFSIAFFGNNDLFFLETENYALAIALLFIFVLNFGYYLFLEAFWGGQTVGKRLLGIRVIRDNGQPITFLSSTIRNLFRMIDMLPTGYFLGAMVSLFHPRDKRIGDLVAGTIVVMESGQTPSFFQKKRMKKLQEQAGLESFSLSEAQKQAITREDWQLLSTFISRLSSLTKEKKQELGQQIAATLSKKLDMEDVPMVKENPLLFLQGLYNQLQNEWKLGK</sequence>
<comment type="caution">
    <text evidence="7">The sequence shown here is derived from an EMBL/GenBank/DDBJ whole genome shotgun (WGS) entry which is preliminary data.</text>
</comment>
<feature type="transmembrane region" description="Helical" evidence="5">
    <location>
        <begin position="98"/>
        <end position="122"/>
    </location>
</feature>
<evidence type="ECO:0000256" key="1">
    <source>
        <dbReference type="ARBA" id="ARBA00004141"/>
    </source>
</evidence>
<protein>
    <recommendedName>
        <fullName evidence="6">RDD domain-containing protein</fullName>
    </recommendedName>
</protein>
<proteinExistence type="predicted"/>
<dbReference type="Pfam" id="PF06271">
    <property type="entry name" value="RDD"/>
    <property type="match status" value="1"/>
</dbReference>
<evidence type="ECO:0000256" key="3">
    <source>
        <dbReference type="ARBA" id="ARBA00022989"/>
    </source>
</evidence>
<feature type="domain" description="RDD" evidence="6">
    <location>
        <begin position="52"/>
        <end position="187"/>
    </location>
</feature>
<evidence type="ECO:0000256" key="2">
    <source>
        <dbReference type="ARBA" id="ARBA00022692"/>
    </source>
</evidence>
<keyword evidence="3 5" id="KW-1133">Transmembrane helix</keyword>
<evidence type="ECO:0000313" key="8">
    <source>
        <dbReference type="Proteomes" id="UP000319578"/>
    </source>
</evidence>
<dbReference type="EMBL" id="BJON01000015">
    <property type="protein sequence ID" value="GED70332.1"/>
    <property type="molecule type" value="Genomic_DNA"/>
</dbReference>
<keyword evidence="4 5" id="KW-0472">Membrane</keyword>
<feature type="transmembrane region" description="Helical" evidence="5">
    <location>
        <begin position="67"/>
        <end position="86"/>
    </location>
</feature>
<dbReference type="Proteomes" id="UP000319578">
    <property type="component" value="Unassembled WGS sequence"/>
</dbReference>
<name>A0ABQ0TSE4_9BACL</name>
<reference evidence="7 8" key="1">
    <citation type="submission" date="2019-06" db="EMBL/GenBank/DDBJ databases">
        <title>Whole genome shotgun sequence of Brevibacillus reuszeri NBRC 15719.</title>
        <authorList>
            <person name="Hosoyama A."/>
            <person name="Uohara A."/>
            <person name="Ohji S."/>
            <person name="Ichikawa N."/>
        </authorList>
    </citation>
    <scope>NUCLEOTIDE SEQUENCE [LARGE SCALE GENOMIC DNA]</scope>
    <source>
        <strain evidence="7 8">NBRC 15719</strain>
    </source>
</reference>
<organism evidence="7 8">
    <name type="scientific">Brevibacillus reuszeri</name>
    <dbReference type="NCBI Taxonomy" id="54915"/>
    <lineage>
        <taxon>Bacteria</taxon>
        <taxon>Bacillati</taxon>
        <taxon>Bacillota</taxon>
        <taxon>Bacilli</taxon>
        <taxon>Bacillales</taxon>
        <taxon>Paenibacillaceae</taxon>
        <taxon>Brevibacillus</taxon>
    </lineage>
</organism>